<dbReference type="PROSITE" id="PS50937">
    <property type="entry name" value="HTH_MERR_2"/>
    <property type="match status" value="1"/>
</dbReference>
<feature type="domain" description="HTH merR-type" evidence="5">
    <location>
        <begin position="1"/>
        <end position="70"/>
    </location>
</feature>
<dbReference type="EMBL" id="CACVAT010000247">
    <property type="protein sequence ID" value="CAA6815463.1"/>
    <property type="molecule type" value="Genomic_DNA"/>
</dbReference>
<dbReference type="SUPFAM" id="SSF46955">
    <property type="entry name" value="Putative DNA-binding domain"/>
    <property type="match status" value="1"/>
</dbReference>
<protein>
    <submittedName>
        <fullName evidence="6">MerR family transcriptional regulator</fullName>
    </submittedName>
</protein>
<evidence type="ECO:0000256" key="2">
    <source>
        <dbReference type="ARBA" id="ARBA00023125"/>
    </source>
</evidence>
<sequence length="141" mass="16344">MLTVSELAKRSSINAHTVRYYIRTGLLTPTKTQENSYRLFAIENVNRLKFIRTAKLLGFTLSDIQLILGHAQQGESPCPEVRVLIQKRMQEIEEKVQDMQALQQRMVTALERWENMPDQQPDSQSICHLIESMTNIDNKQN</sequence>
<dbReference type="Gene3D" id="1.10.1660.10">
    <property type="match status" value="1"/>
</dbReference>
<dbReference type="Pfam" id="PF00376">
    <property type="entry name" value="MerR"/>
    <property type="match status" value="1"/>
</dbReference>
<dbReference type="AlphaFoldDB" id="A0A6S6T851"/>
<gene>
    <name evidence="6" type="ORF">HELGO_WM89842</name>
</gene>
<evidence type="ECO:0000256" key="3">
    <source>
        <dbReference type="ARBA" id="ARBA00023163"/>
    </source>
</evidence>
<accession>A0A6S6T851</accession>
<name>A0A6S6T851_9GAMM</name>
<dbReference type="GO" id="GO:0003677">
    <property type="term" value="F:DNA binding"/>
    <property type="evidence" value="ECO:0007669"/>
    <property type="project" value="UniProtKB-KW"/>
</dbReference>
<proteinExistence type="predicted"/>
<keyword evidence="4" id="KW-0175">Coiled coil</keyword>
<keyword evidence="2" id="KW-0238">DNA-binding</keyword>
<dbReference type="PRINTS" id="PR00040">
    <property type="entry name" value="HTHMERR"/>
</dbReference>
<dbReference type="InterPro" id="IPR009061">
    <property type="entry name" value="DNA-bd_dom_put_sf"/>
</dbReference>
<dbReference type="Pfam" id="PF09278">
    <property type="entry name" value="MerR-DNA-bind"/>
    <property type="match status" value="1"/>
</dbReference>
<reference evidence="6" key="1">
    <citation type="submission" date="2020-01" db="EMBL/GenBank/DDBJ databases">
        <authorList>
            <person name="Meier V. D."/>
            <person name="Meier V D."/>
        </authorList>
    </citation>
    <scope>NUCLEOTIDE SEQUENCE</scope>
    <source>
        <strain evidence="6">HLG_WM_MAG_09</strain>
    </source>
</reference>
<dbReference type="GO" id="GO:0003700">
    <property type="term" value="F:DNA-binding transcription factor activity"/>
    <property type="evidence" value="ECO:0007669"/>
    <property type="project" value="InterPro"/>
</dbReference>
<dbReference type="InterPro" id="IPR000551">
    <property type="entry name" value="MerR-type_HTH_dom"/>
</dbReference>
<dbReference type="SMART" id="SM00422">
    <property type="entry name" value="HTH_MERR"/>
    <property type="match status" value="1"/>
</dbReference>
<feature type="coiled-coil region" evidence="4">
    <location>
        <begin position="82"/>
        <end position="112"/>
    </location>
</feature>
<evidence type="ECO:0000256" key="4">
    <source>
        <dbReference type="SAM" id="Coils"/>
    </source>
</evidence>
<keyword evidence="3" id="KW-0804">Transcription</keyword>
<evidence type="ECO:0000313" key="6">
    <source>
        <dbReference type="EMBL" id="CAA6815463.1"/>
    </source>
</evidence>
<evidence type="ECO:0000256" key="1">
    <source>
        <dbReference type="ARBA" id="ARBA00023015"/>
    </source>
</evidence>
<keyword evidence="1" id="KW-0805">Transcription regulation</keyword>
<dbReference type="InterPro" id="IPR047057">
    <property type="entry name" value="MerR_fam"/>
</dbReference>
<organism evidence="6">
    <name type="scientific">uncultured Thiotrichaceae bacterium</name>
    <dbReference type="NCBI Taxonomy" id="298394"/>
    <lineage>
        <taxon>Bacteria</taxon>
        <taxon>Pseudomonadati</taxon>
        <taxon>Pseudomonadota</taxon>
        <taxon>Gammaproteobacteria</taxon>
        <taxon>Thiotrichales</taxon>
        <taxon>Thiotrichaceae</taxon>
        <taxon>environmental samples</taxon>
    </lineage>
</organism>
<dbReference type="PANTHER" id="PTHR30204">
    <property type="entry name" value="REDOX-CYCLING DRUG-SENSING TRANSCRIPTIONAL ACTIVATOR SOXR"/>
    <property type="match status" value="1"/>
</dbReference>
<dbReference type="PANTHER" id="PTHR30204:SF94">
    <property type="entry name" value="HEAVY METAL-DEPENDENT TRANSCRIPTIONAL REGULATOR HI_0293-RELATED"/>
    <property type="match status" value="1"/>
</dbReference>
<evidence type="ECO:0000259" key="5">
    <source>
        <dbReference type="PROSITE" id="PS50937"/>
    </source>
</evidence>
<dbReference type="InterPro" id="IPR015358">
    <property type="entry name" value="Tscrpt_reg_MerR_DNA-bd"/>
</dbReference>